<accession>A0A1U9NID3</accession>
<dbReference type="Pfam" id="PF00263">
    <property type="entry name" value="Secretin"/>
    <property type="match status" value="1"/>
</dbReference>
<dbReference type="PRINTS" id="PR00811">
    <property type="entry name" value="BCTERIALGSPD"/>
</dbReference>
<feature type="compositionally biased region" description="Polar residues" evidence="5">
    <location>
        <begin position="533"/>
        <end position="542"/>
    </location>
</feature>
<dbReference type="GO" id="GO:0009306">
    <property type="term" value="P:protein secretion"/>
    <property type="evidence" value="ECO:0007669"/>
    <property type="project" value="InterPro"/>
</dbReference>
<evidence type="ECO:0000256" key="2">
    <source>
        <dbReference type="ARBA" id="ARBA00022729"/>
    </source>
</evidence>
<feature type="transmembrane region" description="Helical" evidence="6">
    <location>
        <begin position="21"/>
        <end position="40"/>
    </location>
</feature>
<dbReference type="STRING" id="1936003.STSP2_00695"/>
<dbReference type="InterPro" id="IPR004846">
    <property type="entry name" value="T2SS/T3SS_dom"/>
</dbReference>
<sequence length="639" mass="71489" precursor="true">MNLSKHYNSQYATSSLVRAACLALVSFMGLMLTGCGDFFAEKPTEMESENILEILSEIKPKPDIEYPVPEAYKKPPRIIEGKAGEETDAKVFYFCKYQSPQSLSKMIDNQFMKQFRNSKGKTYPVPDYRVTSNPATNQLVVRCPTRKHAEQLLTFLKKTDVPPIQVKIDCMVSEVYADHTMDWETTLQIENLFGEGIALGGKVVDGELQPAFPGAALRDVARSSFGLKAGFERQINQPGHRFRALVDLLASRGYLKILMNPQLEVVNGETARIETSEHVPLDEISYVSPGTDAITKSTRYVDIIDSLEITPHVFADGYIGLKTRVLLGSKSTPEGVKQVPIVTKREIRVEENRIRQGESLVIGGIRKTEKRSVVRGVPFLKDIPILGILFSSKDFEERGKEVLFIITPTISTGGRPNDEVIAEIRKKHEMVQPDTLIESLKDPFGNKGYTELVEGEAAENEVGRVKAEVERGHAQRKSEWLKRELRQANEQLEAERKRFEEAATEAEKARQELEKAKAEAEAKLQAEQKKTEQSQSKTSELQKQIEAARTKATEAEKRSQSVRQEYEAAAMRLEKIRSELEAAQNGGDSADAGKKQDRKAEPGEDKNEQETDKQASTQKAGPPEKDDSGKVDQQQKSDG</sequence>
<proteinExistence type="inferred from homology"/>
<comment type="similarity">
    <text evidence="4">Belongs to the bacterial secretin family.</text>
</comment>
<feature type="compositionally biased region" description="Basic and acidic residues" evidence="5">
    <location>
        <begin position="496"/>
        <end position="532"/>
    </location>
</feature>
<keyword evidence="9" id="KW-1185">Reference proteome</keyword>
<protein>
    <submittedName>
        <fullName evidence="8">General secretion pathway protein D</fullName>
    </submittedName>
</protein>
<dbReference type="PROSITE" id="PS51257">
    <property type="entry name" value="PROKAR_LIPOPROTEIN"/>
    <property type="match status" value="1"/>
</dbReference>
<feature type="region of interest" description="Disordered" evidence="5">
    <location>
        <begin position="577"/>
        <end position="639"/>
    </location>
</feature>
<dbReference type="GO" id="GO:0016020">
    <property type="term" value="C:membrane"/>
    <property type="evidence" value="ECO:0007669"/>
    <property type="project" value="UniProtKB-SubCell"/>
</dbReference>
<organism evidence="8 9">
    <name type="scientific">Anaerohalosphaera lusitana</name>
    <dbReference type="NCBI Taxonomy" id="1936003"/>
    <lineage>
        <taxon>Bacteria</taxon>
        <taxon>Pseudomonadati</taxon>
        <taxon>Planctomycetota</taxon>
        <taxon>Phycisphaerae</taxon>
        <taxon>Sedimentisphaerales</taxon>
        <taxon>Anaerohalosphaeraceae</taxon>
        <taxon>Anaerohalosphaera</taxon>
    </lineage>
</organism>
<comment type="subcellular location">
    <subcellularLocation>
        <location evidence="1">Membrane</location>
    </subcellularLocation>
</comment>
<evidence type="ECO:0000256" key="1">
    <source>
        <dbReference type="ARBA" id="ARBA00004370"/>
    </source>
</evidence>
<evidence type="ECO:0000256" key="5">
    <source>
        <dbReference type="SAM" id="MobiDB-lite"/>
    </source>
</evidence>
<evidence type="ECO:0000256" key="4">
    <source>
        <dbReference type="RuleBase" id="RU004003"/>
    </source>
</evidence>
<evidence type="ECO:0000313" key="9">
    <source>
        <dbReference type="Proteomes" id="UP000189674"/>
    </source>
</evidence>
<feature type="compositionally biased region" description="Basic and acidic residues" evidence="5">
    <location>
        <begin position="622"/>
        <end position="639"/>
    </location>
</feature>
<feature type="region of interest" description="Disordered" evidence="5">
    <location>
        <begin position="496"/>
        <end position="563"/>
    </location>
</feature>
<keyword evidence="3 6" id="KW-0472">Membrane</keyword>
<dbReference type="Proteomes" id="UP000189674">
    <property type="component" value="Chromosome"/>
</dbReference>
<gene>
    <name evidence="8" type="primary">xpsD_2</name>
    <name evidence="8" type="ORF">STSP2_00695</name>
</gene>
<dbReference type="InterPro" id="IPR050810">
    <property type="entry name" value="Bact_Secretion_Sys_Channel"/>
</dbReference>
<dbReference type="KEGG" id="alus:STSP2_00695"/>
<feature type="domain" description="Type II/III secretion system secretin-like" evidence="7">
    <location>
        <begin position="249"/>
        <end position="410"/>
    </location>
</feature>
<dbReference type="InterPro" id="IPR001775">
    <property type="entry name" value="GspD/PilQ"/>
</dbReference>
<evidence type="ECO:0000313" key="8">
    <source>
        <dbReference type="EMBL" id="AQT67547.1"/>
    </source>
</evidence>
<evidence type="ECO:0000256" key="6">
    <source>
        <dbReference type="SAM" id="Phobius"/>
    </source>
</evidence>
<dbReference type="AlphaFoldDB" id="A0A1U9NID3"/>
<name>A0A1U9NID3_9BACT</name>
<dbReference type="EMBL" id="CP019791">
    <property type="protein sequence ID" value="AQT67547.1"/>
    <property type="molecule type" value="Genomic_DNA"/>
</dbReference>
<dbReference type="PANTHER" id="PTHR30332">
    <property type="entry name" value="PROBABLE GENERAL SECRETION PATHWAY PROTEIN D"/>
    <property type="match status" value="1"/>
</dbReference>
<feature type="compositionally biased region" description="Basic and acidic residues" evidence="5">
    <location>
        <begin position="591"/>
        <end position="613"/>
    </location>
</feature>
<reference evidence="9" key="1">
    <citation type="submission" date="2017-02" db="EMBL/GenBank/DDBJ databases">
        <title>Comparative genomics and description of representatives of a novel lineage of planctomycetes thriving in anoxic sediments.</title>
        <authorList>
            <person name="Spring S."/>
            <person name="Bunk B."/>
            <person name="Sproer C."/>
        </authorList>
    </citation>
    <scope>NUCLEOTIDE SEQUENCE [LARGE SCALE GENOMIC DNA]</scope>
    <source>
        <strain evidence="9">ST-NAGAB-D1</strain>
    </source>
</reference>
<feature type="compositionally biased region" description="Basic and acidic residues" evidence="5">
    <location>
        <begin position="546"/>
        <end position="559"/>
    </location>
</feature>
<evidence type="ECO:0000256" key="3">
    <source>
        <dbReference type="ARBA" id="ARBA00023136"/>
    </source>
</evidence>
<evidence type="ECO:0000259" key="7">
    <source>
        <dbReference type="Pfam" id="PF00263"/>
    </source>
</evidence>
<keyword evidence="6" id="KW-1133">Transmembrane helix</keyword>
<keyword evidence="6" id="KW-0812">Transmembrane</keyword>
<dbReference type="PANTHER" id="PTHR30332:SF24">
    <property type="entry name" value="SECRETIN GSPD-RELATED"/>
    <property type="match status" value="1"/>
</dbReference>
<dbReference type="GO" id="GO:0015627">
    <property type="term" value="C:type II protein secretion system complex"/>
    <property type="evidence" value="ECO:0007669"/>
    <property type="project" value="TreeGrafter"/>
</dbReference>
<keyword evidence="2" id="KW-0732">Signal</keyword>